<evidence type="ECO:0000313" key="2">
    <source>
        <dbReference type="EMBL" id="PIK43495.1"/>
    </source>
</evidence>
<dbReference type="OrthoDB" id="10046159at2759"/>
<feature type="compositionally biased region" description="Polar residues" evidence="1">
    <location>
        <begin position="11"/>
        <end position="20"/>
    </location>
</feature>
<protein>
    <submittedName>
        <fullName evidence="2">Putative Fanconi anemia group C protein-like</fullName>
    </submittedName>
</protein>
<dbReference type="GO" id="GO:0006289">
    <property type="term" value="P:nucleotide-excision repair"/>
    <property type="evidence" value="ECO:0007669"/>
    <property type="project" value="TreeGrafter"/>
</dbReference>
<dbReference type="InterPro" id="IPR000686">
    <property type="entry name" value="FANCC"/>
</dbReference>
<dbReference type="PANTHER" id="PTHR16798">
    <property type="entry name" value="FANCONI ANEMIA GROUP C PROTEIN FANCC"/>
    <property type="match status" value="1"/>
</dbReference>
<dbReference type="EMBL" id="MRZV01000846">
    <property type="protein sequence ID" value="PIK43495.1"/>
    <property type="molecule type" value="Genomic_DNA"/>
</dbReference>
<feature type="region of interest" description="Disordered" evidence="1">
    <location>
        <begin position="1"/>
        <end position="20"/>
    </location>
</feature>
<dbReference type="GO" id="GO:0043240">
    <property type="term" value="C:Fanconi anaemia nuclear complex"/>
    <property type="evidence" value="ECO:0007669"/>
    <property type="project" value="InterPro"/>
</dbReference>
<sequence length="529" mass="60027">MSSHRLPKLQKQISVSEEGNTASITEQLPNIGQLMTKLGRQPGILLQEGIYDRFVRCVLTLIPRNPNTQLEQRASHWGQALIRKTSNYFNQPNPNSRVGEVLGYGISDYHECAIEQLTRSICCKLDMLSKKPRDSQSVSIVLDISHQMVPLVRIPSCQSVVEKFLWYSSSTNQAVLSEEFLRQLLDVQAKTFNEPRDGTTSYFPASTCVALWSSYLPALEHTIMNFVGTLSKRPHIGYRKAAQLLTSSHLPQACHEHPSISCAVDQVLRKLLFATEGSAVVLKAINIFQRCYLQQVKRNPKQGQSNDPLIPTELKSLEMLLQVLPSDLDSISKLADHLKYLISFTSQHQASSATVTSRVDLWLLVVKYQHWYHQCLVQAFRSEEPDLSKSCRWFIEWFHSPISDSHDLKLVDLCIQCIQNDNFPTQTSPVFLSVYHHLLMGYTVTALNNGLSDVNKITRLLPMNPSIADQLVFILDLLEVFDIVLDSSGRTVLLSYLANMKNDPSCQNHRDWNDIKYRLDLCLQSLENG</sequence>
<reference evidence="2 3" key="1">
    <citation type="journal article" date="2017" name="PLoS Biol.">
        <title>The sea cucumber genome provides insights into morphological evolution and visceral regeneration.</title>
        <authorList>
            <person name="Zhang X."/>
            <person name="Sun L."/>
            <person name="Yuan J."/>
            <person name="Sun Y."/>
            <person name="Gao Y."/>
            <person name="Zhang L."/>
            <person name="Li S."/>
            <person name="Dai H."/>
            <person name="Hamel J.F."/>
            <person name="Liu C."/>
            <person name="Yu Y."/>
            <person name="Liu S."/>
            <person name="Lin W."/>
            <person name="Guo K."/>
            <person name="Jin S."/>
            <person name="Xu P."/>
            <person name="Storey K.B."/>
            <person name="Huan P."/>
            <person name="Zhang T."/>
            <person name="Zhou Y."/>
            <person name="Zhang J."/>
            <person name="Lin C."/>
            <person name="Li X."/>
            <person name="Xing L."/>
            <person name="Huo D."/>
            <person name="Sun M."/>
            <person name="Wang L."/>
            <person name="Mercier A."/>
            <person name="Li F."/>
            <person name="Yang H."/>
            <person name="Xiang J."/>
        </authorList>
    </citation>
    <scope>NUCLEOTIDE SEQUENCE [LARGE SCALE GENOMIC DNA]</scope>
    <source>
        <strain evidence="2">Shaxun</strain>
        <tissue evidence="2">Muscle</tissue>
    </source>
</reference>
<keyword evidence="3" id="KW-1185">Reference proteome</keyword>
<dbReference type="PANTHER" id="PTHR16798:SF0">
    <property type="entry name" value="FANCONI ANEMIA GROUP C PROTEIN"/>
    <property type="match status" value="1"/>
</dbReference>
<proteinExistence type="predicted"/>
<name>A0A2G8K6C1_STIJA</name>
<dbReference type="Pfam" id="PF02106">
    <property type="entry name" value="Fanconi_C"/>
    <property type="match status" value="1"/>
</dbReference>
<evidence type="ECO:0000313" key="3">
    <source>
        <dbReference type="Proteomes" id="UP000230750"/>
    </source>
</evidence>
<gene>
    <name evidence="2" type="ORF">BSL78_19654</name>
</gene>
<evidence type="ECO:0000256" key="1">
    <source>
        <dbReference type="SAM" id="MobiDB-lite"/>
    </source>
</evidence>
<dbReference type="GO" id="GO:0034599">
    <property type="term" value="P:cellular response to oxidative stress"/>
    <property type="evidence" value="ECO:0007669"/>
    <property type="project" value="TreeGrafter"/>
</dbReference>
<comment type="caution">
    <text evidence="2">The sequence shown here is derived from an EMBL/GenBank/DDBJ whole genome shotgun (WGS) entry which is preliminary data.</text>
</comment>
<organism evidence="2 3">
    <name type="scientific">Stichopus japonicus</name>
    <name type="common">Sea cucumber</name>
    <dbReference type="NCBI Taxonomy" id="307972"/>
    <lineage>
        <taxon>Eukaryota</taxon>
        <taxon>Metazoa</taxon>
        <taxon>Echinodermata</taxon>
        <taxon>Eleutherozoa</taxon>
        <taxon>Echinozoa</taxon>
        <taxon>Holothuroidea</taxon>
        <taxon>Aspidochirotacea</taxon>
        <taxon>Aspidochirotida</taxon>
        <taxon>Stichopodidae</taxon>
        <taxon>Apostichopus</taxon>
    </lineage>
</organism>
<accession>A0A2G8K6C1</accession>
<dbReference type="GO" id="GO:0036297">
    <property type="term" value="P:interstrand cross-link repair"/>
    <property type="evidence" value="ECO:0007669"/>
    <property type="project" value="InterPro"/>
</dbReference>
<dbReference type="AlphaFoldDB" id="A0A2G8K6C1"/>
<dbReference type="Proteomes" id="UP000230750">
    <property type="component" value="Unassembled WGS sequence"/>
</dbReference>
<dbReference type="STRING" id="307972.A0A2G8K6C1"/>